<feature type="compositionally biased region" description="Basic and acidic residues" evidence="3">
    <location>
        <begin position="12"/>
        <end position="27"/>
    </location>
</feature>
<protein>
    <submittedName>
        <fullName evidence="4">cDNA: FLJ22054 fis, clone HEP09634</fullName>
    </submittedName>
</protein>
<sequence>MLSKQRRAQKKAKLEEERKHAERERQQKNQKKKRDEEEEEASGLKEELIPEKLERVENPLEEAVKFLIPLKNLVADNIDTHLLAFEIYFRKGKFLLMLQSVKRGFAINSNNPWLHECLIRFSKSVSNHSNLPDIVSKVLSQEMQKIFVKKDLESFNEDFLKRNATSLQHLLSGAKMMYFLDKSRQEKAIAIATRLDETIKDKDVKTLIKVSEALLDGSFGNCSSQYEEYRMASHNLLPFTSAFLPAVNEVDNPNVALNHTANYDVLANEI</sequence>
<evidence type="ECO:0000256" key="1">
    <source>
        <dbReference type="ARBA" id="ARBA00022737"/>
    </source>
</evidence>
<feature type="compositionally biased region" description="Basic residues" evidence="3">
    <location>
        <begin position="1"/>
        <end position="11"/>
    </location>
</feature>
<organism evidence="4">
    <name type="scientific">Homo sapiens</name>
    <name type="common">Human</name>
    <dbReference type="NCBI Taxonomy" id="9606"/>
    <lineage>
        <taxon>Eukaryota</taxon>
        <taxon>Metazoa</taxon>
        <taxon>Chordata</taxon>
        <taxon>Craniata</taxon>
        <taxon>Vertebrata</taxon>
        <taxon>Euteleostomi</taxon>
        <taxon>Mammalia</taxon>
        <taxon>Eutheria</taxon>
        <taxon>Euarchontoglires</taxon>
        <taxon>Primates</taxon>
        <taxon>Haplorrhini</taxon>
        <taxon>Catarrhini</taxon>
        <taxon>Hominidae</taxon>
        <taxon>Homo</taxon>
    </lineage>
</organism>
<dbReference type="Gene3D" id="1.25.40.1010">
    <property type="match status" value="1"/>
</dbReference>
<evidence type="ECO:0000313" key="4">
    <source>
        <dbReference type="EMBL" id="BAB15222.1"/>
    </source>
</evidence>
<dbReference type="AlphaFoldDB" id="Q9H6N3"/>
<name>Q9H6N3_HUMAN</name>
<dbReference type="PANTHER" id="PTHR22767">
    <property type="entry name" value="N-TERMINAL ACETYLTRANSFERASE-RELATED"/>
    <property type="match status" value="1"/>
</dbReference>
<dbReference type="PANTHER" id="PTHR22767:SF5">
    <property type="entry name" value="N-ALPHA-ACETYLTRANSFERASE 16, NATA AUXILIARY SUBUNIT"/>
    <property type="match status" value="1"/>
</dbReference>
<keyword evidence="1" id="KW-0677">Repeat</keyword>
<dbReference type="PeptideAtlas" id="Q9H6N3"/>
<dbReference type="Pfam" id="PF12569">
    <property type="entry name" value="NatA_aux_su"/>
    <property type="match status" value="1"/>
</dbReference>
<reference evidence="4" key="1">
    <citation type="submission" date="2000-08" db="EMBL/GenBank/DDBJ databases">
        <title>NEDO human cDNA sequencing project.</title>
        <authorList>
            <person name="Kawabata A."/>
            <person name="Hikiji T."/>
            <person name="Kobatake N."/>
            <person name="Inagaki H."/>
            <person name="Ikema Y."/>
            <person name="Okamoto S."/>
            <person name="Okitani R."/>
            <person name="Ota T."/>
            <person name="Suzuki Y."/>
            <person name="Obayashi M."/>
            <person name="Nishi T."/>
            <person name="Shibahara T."/>
            <person name="Tanaka T."/>
            <person name="Nakamura Y."/>
            <person name="Isogai T."/>
            <person name="Sugano S."/>
        </authorList>
    </citation>
    <scope>NUCLEOTIDE SEQUENCE</scope>
</reference>
<feature type="region of interest" description="Disordered" evidence="3">
    <location>
        <begin position="1"/>
        <end position="44"/>
    </location>
</feature>
<keyword evidence="2" id="KW-0802">TPR repeat</keyword>
<dbReference type="InterPro" id="IPR021183">
    <property type="entry name" value="NatA_aux_su"/>
</dbReference>
<proteinExistence type="evidence at transcript level"/>
<dbReference type="GO" id="GO:0005737">
    <property type="term" value="C:cytoplasm"/>
    <property type="evidence" value="ECO:0007669"/>
    <property type="project" value="UniProtKB-ARBA"/>
</dbReference>
<accession>Q9H6N3</accession>
<dbReference type="EMBL" id="AK025707">
    <property type="protein sequence ID" value="BAB15222.1"/>
    <property type="molecule type" value="mRNA"/>
</dbReference>
<evidence type="ECO:0000256" key="2">
    <source>
        <dbReference type="ARBA" id="ARBA00022803"/>
    </source>
</evidence>
<evidence type="ECO:0000256" key="3">
    <source>
        <dbReference type="SAM" id="MobiDB-lite"/>
    </source>
</evidence>